<dbReference type="PANTHER" id="PTHR46145:SF4">
    <property type="entry name" value="HEPARANASE"/>
    <property type="match status" value="1"/>
</dbReference>
<dbReference type="OMA" id="IDECTPV"/>
<dbReference type="InterPro" id="IPR017853">
    <property type="entry name" value="GH"/>
</dbReference>
<dbReference type="GO" id="GO:0031012">
    <property type="term" value="C:extracellular matrix"/>
    <property type="evidence" value="ECO:0007669"/>
    <property type="project" value="TreeGrafter"/>
</dbReference>
<sequence>MSPFYIFRFNLLLFAMLRCSRGRNPKNTVTINVQLDKSLHYVDKLFVANSMPHKLLKWKSIRFGDEKFRNLCKNLAPTSVRVLFNPLFSHHSKNKRSKPKNDPKKECHTHDMTVKLWEQFYDFIQYVGWQLSIDFTNIHRTPTNEWNSANAKAFLDYAEKKKIPIPDFQLGNEPNLYESNFGMKTQTGTQTVKDFESYRNLLKRYPMYKDSTVVGPETTRPTSSHKYFNEFLANGGCNVVDEISFHQYYRNKDKNLPTYKDFLNVSIMELLVDQFTMAKKLMADNKCEKRMRLGETSSVSGGLPIVAESFVAGFLWLDKLGQSALHGITRVYRFNIWGGSYSLLDRVTFLPNPDYYLTLLYKKLVEGHVFNASSDSPYIRAYANCAKPQGYKVGALVIYMLNVKDEPVVINLPQFGSQAKDVYWFTSGAKDVLSQAIKLNDVIMDSSGKTEIIFSPKNIREPIEMPALSYGFIVIPEANVERCHDQPPATKVESRESVAKHTKHSHSTGISTRLEMWFFKLCLLTYFNAI</sequence>
<protein>
    <submittedName>
        <fullName evidence="4">Heparanase-like isoform X1</fullName>
    </submittedName>
</protein>
<feature type="chain" id="PRO_5040792851" evidence="2">
    <location>
        <begin position="23"/>
        <end position="530"/>
    </location>
</feature>
<feature type="signal peptide" evidence="2">
    <location>
        <begin position="1"/>
        <end position="22"/>
    </location>
</feature>
<dbReference type="InterPro" id="IPR005199">
    <property type="entry name" value="Glyco_hydro_79"/>
</dbReference>
<dbReference type="RefSeq" id="XP_055868642.1">
    <property type="nucleotide sequence ID" value="XM_056012667.1"/>
</dbReference>
<dbReference type="PANTHER" id="PTHR46145">
    <property type="entry name" value="HEPARANASE"/>
    <property type="match status" value="1"/>
</dbReference>
<name>A0A9W2Z122_BIOGL</name>
<dbReference type="Pfam" id="PF03662">
    <property type="entry name" value="Glyco_hydro_79n"/>
    <property type="match status" value="1"/>
</dbReference>
<dbReference type="OrthoDB" id="10066041at2759"/>
<dbReference type="Proteomes" id="UP001165740">
    <property type="component" value="Chromosome 15"/>
</dbReference>
<dbReference type="GeneID" id="106066140"/>
<organism evidence="3 4">
    <name type="scientific">Biomphalaria glabrata</name>
    <name type="common">Bloodfluke planorb</name>
    <name type="synonym">Freshwater snail</name>
    <dbReference type="NCBI Taxonomy" id="6526"/>
    <lineage>
        <taxon>Eukaryota</taxon>
        <taxon>Metazoa</taxon>
        <taxon>Spiralia</taxon>
        <taxon>Lophotrochozoa</taxon>
        <taxon>Mollusca</taxon>
        <taxon>Gastropoda</taxon>
        <taxon>Heterobranchia</taxon>
        <taxon>Euthyneura</taxon>
        <taxon>Panpulmonata</taxon>
        <taxon>Hygrophila</taxon>
        <taxon>Lymnaeoidea</taxon>
        <taxon>Planorbidae</taxon>
        <taxon>Biomphalaria</taxon>
    </lineage>
</organism>
<keyword evidence="3" id="KW-1185">Reference proteome</keyword>
<reference evidence="4" key="1">
    <citation type="submission" date="2025-08" db="UniProtKB">
        <authorList>
            <consortium name="RefSeq"/>
        </authorList>
    </citation>
    <scope>IDENTIFICATION</scope>
</reference>
<evidence type="ECO:0000256" key="1">
    <source>
        <dbReference type="ARBA" id="ARBA00009800"/>
    </source>
</evidence>
<dbReference type="AlphaFoldDB" id="A0A9W2Z122"/>
<dbReference type="GO" id="GO:0016020">
    <property type="term" value="C:membrane"/>
    <property type="evidence" value="ECO:0007669"/>
    <property type="project" value="InterPro"/>
</dbReference>
<dbReference type="SUPFAM" id="SSF51445">
    <property type="entry name" value="(Trans)glycosidases"/>
    <property type="match status" value="1"/>
</dbReference>
<keyword evidence="2" id="KW-0732">Signal</keyword>
<dbReference type="Gene3D" id="3.20.20.80">
    <property type="entry name" value="Glycosidases"/>
    <property type="match status" value="1"/>
</dbReference>
<gene>
    <name evidence="4" type="primary">LOC106066140</name>
</gene>
<proteinExistence type="inferred from homology"/>
<accession>A0A9W2Z122</accession>
<comment type="similarity">
    <text evidence="1">Belongs to the glycosyl hydrolase 79 family.</text>
</comment>
<evidence type="ECO:0000313" key="3">
    <source>
        <dbReference type="Proteomes" id="UP001165740"/>
    </source>
</evidence>
<dbReference type="GO" id="GO:0005615">
    <property type="term" value="C:extracellular space"/>
    <property type="evidence" value="ECO:0007669"/>
    <property type="project" value="TreeGrafter"/>
</dbReference>
<evidence type="ECO:0000256" key="2">
    <source>
        <dbReference type="SAM" id="SignalP"/>
    </source>
</evidence>
<dbReference type="GO" id="GO:0016798">
    <property type="term" value="F:hydrolase activity, acting on glycosyl bonds"/>
    <property type="evidence" value="ECO:0007669"/>
    <property type="project" value="InterPro"/>
</dbReference>
<evidence type="ECO:0000313" key="4">
    <source>
        <dbReference type="RefSeq" id="XP_055868642.1"/>
    </source>
</evidence>